<dbReference type="InterPro" id="IPR051405">
    <property type="entry name" value="phD/YefM_antitoxin"/>
</dbReference>
<dbReference type="PANTHER" id="PTHR33713">
    <property type="entry name" value="ANTITOXIN YAFN-RELATED"/>
    <property type="match status" value="1"/>
</dbReference>
<dbReference type="RefSeq" id="YP_010096913.1">
    <property type="nucleotide sequence ID" value="NC_055754.1"/>
</dbReference>
<comment type="similarity">
    <text evidence="1">Belongs to the phD/YefM antitoxin family.</text>
</comment>
<dbReference type="GeneID" id="65114573"/>
<dbReference type="PANTHER" id="PTHR33713:SF10">
    <property type="entry name" value="ANTITOXIN YAFN"/>
    <property type="match status" value="1"/>
</dbReference>
<dbReference type="EMBL" id="MH536818">
    <property type="protein sequence ID" value="AXH49678.1"/>
    <property type="molecule type" value="Genomic_DNA"/>
</dbReference>
<reference evidence="3" key="1">
    <citation type="submission" date="2018-06" db="EMBL/GenBank/DDBJ databases">
        <authorList>
            <person name="Zhirakovskaya E."/>
        </authorList>
    </citation>
    <scope>NUCLEOTIDE SEQUENCE [LARGE SCALE GENOMIC DNA]</scope>
</reference>
<evidence type="ECO:0000313" key="2">
    <source>
        <dbReference type="EMBL" id="AXH49678.1"/>
    </source>
</evidence>
<dbReference type="InterPro" id="IPR036165">
    <property type="entry name" value="YefM-like_sf"/>
</dbReference>
<evidence type="ECO:0000313" key="3">
    <source>
        <dbReference type="Proteomes" id="UP000260058"/>
    </source>
</evidence>
<dbReference type="Proteomes" id="UP000260058">
    <property type="component" value="Segment"/>
</dbReference>
<keyword evidence="3" id="KW-1185">Reference proteome</keyword>
<dbReference type="InterPro" id="IPR006442">
    <property type="entry name" value="Antitoxin_Phd/YefM"/>
</dbReference>
<accession>A0A345L326</accession>
<name>A0A345L326_9CAUD</name>
<dbReference type="Pfam" id="PF02604">
    <property type="entry name" value="PhdYeFM_antitox"/>
    <property type="match status" value="1"/>
</dbReference>
<proteinExistence type="inferred from homology"/>
<dbReference type="NCBIfam" id="TIGR01552">
    <property type="entry name" value="phd_fam"/>
    <property type="match status" value="1"/>
</dbReference>
<dbReference type="Gene3D" id="3.40.1620.10">
    <property type="entry name" value="YefM-like domain"/>
    <property type="match status" value="1"/>
</dbReference>
<organism evidence="2 3">
    <name type="scientific">Gordonia phage Frokostdame</name>
    <dbReference type="NCBI Taxonomy" id="2250320"/>
    <lineage>
        <taxon>Viruses</taxon>
        <taxon>Duplodnaviria</taxon>
        <taxon>Heunggongvirae</taxon>
        <taxon>Uroviricota</taxon>
        <taxon>Caudoviricetes</taxon>
        <taxon>Jujuvirus</taxon>
        <taxon>Jujuvirus frokostdame</taxon>
    </lineage>
</organism>
<dbReference type="KEGG" id="vg:65114573"/>
<evidence type="ECO:0000256" key="1">
    <source>
        <dbReference type="ARBA" id="ARBA00009981"/>
    </source>
</evidence>
<sequence length="81" mass="9092">MSHYSIREAKAKLSEVIRDAQDEPAVISNHGKPAAFVLSPERYEGLLEEIEDLRDRLAVHESRGEPTMSFDKLVAELGLND</sequence>
<dbReference type="SUPFAM" id="SSF143120">
    <property type="entry name" value="YefM-like"/>
    <property type="match status" value="1"/>
</dbReference>
<gene>
    <name evidence="2" type="primary">36</name>
    <name evidence="2" type="ORF">SEA_FROKOSTDAME_36</name>
</gene>
<protein>
    <submittedName>
        <fullName evidence="2">RelB-like antitoxin</fullName>
    </submittedName>
</protein>